<evidence type="ECO:0000313" key="2">
    <source>
        <dbReference type="Proteomes" id="UP000818029"/>
    </source>
</evidence>
<reference evidence="2" key="1">
    <citation type="journal article" date="2020" name="Nat. Genet.">
        <title>Genomic diversifications of five Gossypium allopolyploid species and their impact on cotton improvement.</title>
        <authorList>
            <person name="Chen Z.J."/>
            <person name="Sreedasyam A."/>
            <person name="Ando A."/>
            <person name="Song Q."/>
            <person name="De Santiago L.M."/>
            <person name="Hulse-Kemp A.M."/>
            <person name="Ding M."/>
            <person name="Ye W."/>
            <person name="Kirkbride R.C."/>
            <person name="Jenkins J."/>
            <person name="Plott C."/>
            <person name="Lovell J."/>
            <person name="Lin Y.M."/>
            <person name="Vaughn R."/>
            <person name="Liu B."/>
            <person name="Simpson S."/>
            <person name="Scheffler B.E."/>
            <person name="Wen L."/>
            <person name="Saski C.A."/>
            <person name="Grover C.E."/>
            <person name="Hu G."/>
            <person name="Conover J.L."/>
            <person name="Carlson J.W."/>
            <person name="Shu S."/>
            <person name="Boston L.B."/>
            <person name="Williams M."/>
            <person name="Peterson D.G."/>
            <person name="McGee K."/>
            <person name="Jones D.C."/>
            <person name="Wendel J.F."/>
            <person name="Stelly D.M."/>
            <person name="Grimwood J."/>
            <person name="Schmutz J."/>
        </authorList>
    </citation>
    <scope>NUCLEOTIDE SEQUENCE [LARGE SCALE GENOMIC DNA]</scope>
    <source>
        <strain evidence="2">cv. TM-1</strain>
    </source>
</reference>
<evidence type="ECO:0000256" key="1">
    <source>
        <dbReference type="SAM" id="MobiDB-lite"/>
    </source>
</evidence>
<dbReference type="KEGG" id="ghi:107921657"/>
<organism evidence="2 3">
    <name type="scientific">Gossypium hirsutum</name>
    <name type="common">Upland cotton</name>
    <name type="synonym">Gossypium mexicanum</name>
    <dbReference type="NCBI Taxonomy" id="3635"/>
    <lineage>
        <taxon>Eukaryota</taxon>
        <taxon>Viridiplantae</taxon>
        <taxon>Streptophyta</taxon>
        <taxon>Embryophyta</taxon>
        <taxon>Tracheophyta</taxon>
        <taxon>Spermatophyta</taxon>
        <taxon>Magnoliopsida</taxon>
        <taxon>eudicotyledons</taxon>
        <taxon>Gunneridae</taxon>
        <taxon>Pentapetalae</taxon>
        <taxon>rosids</taxon>
        <taxon>malvids</taxon>
        <taxon>Malvales</taxon>
        <taxon>Malvaceae</taxon>
        <taxon>Malvoideae</taxon>
        <taxon>Gossypium</taxon>
    </lineage>
</organism>
<sequence length="117" mass="13793">MVQLDELDELRAKADEKPRKHKEVTKQSHDVHVKRMNQFKILDKVLLDKLDPRMFPLELKLRGSNTFVVQNVFPYVTIEVTHSDYDTFKVNSLHLKLYFNGNTALTVSLKREVELRL</sequence>
<feature type="compositionally biased region" description="Basic and acidic residues" evidence="1">
    <location>
        <begin position="9"/>
        <end position="28"/>
    </location>
</feature>
<dbReference type="RefSeq" id="XP_016706975.1">
    <property type="nucleotide sequence ID" value="XM_016851486.1"/>
</dbReference>
<feature type="region of interest" description="Disordered" evidence="1">
    <location>
        <begin position="1"/>
        <end position="28"/>
    </location>
</feature>
<dbReference type="PaxDb" id="3635-A0A1U8KX27"/>
<dbReference type="Proteomes" id="UP000818029">
    <property type="component" value="Chromosome D01"/>
</dbReference>
<evidence type="ECO:0000313" key="3">
    <source>
        <dbReference type="RefSeq" id="XP_016706975.1"/>
    </source>
</evidence>
<dbReference type="OrthoDB" id="998961at2759"/>
<dbReference type="AlphaFoldDB" id="A0A1U8KX27"/>
<gene>
    <name evidence="3" type="primary">LOC107921657</name>
</gene>
<evidence type="ECO:0008006" key="4">
    <source>
        <dbReference type="Google" id="ProtNLM"/>
    </source>
</evidence>
<protein>
    <recommendedName>
        <fullName evidence="4">FACT complex subunit</fullName>
    </recommendedName>
</protein>
<name>A0A1U8KX27_GOSHI</name>
<proteinExistence type="predicted"/>
<dbReference type="GeneID" id="107921657"/>
<keyword evidence="2" id="KW-1185">Reference proteome</keyword>
<reference evidence="3" key="2">
    <citation type="submission" date="2025-08" db="UniProtKB">
        <authorList>
            <consortium name="RefSeq"/>
        </authorList>
    </citation>
    <scope>IDENTIFICATION</scope>
</reference>
<accession>A0A1U8KX27</accession>